<sequence length="151" mass="15956">MIEQGDGNVVGDKRIAVGVRAVDELDRARFARQLRALREVRVVRPGERADVEFALDADGTWLRRLTRETGVPVVLVASGLGETELMAITESGVRSVLWRARVTPGRLSRAVHEAVGCCAPPALPPSGPSAPGTPAGFPAPPAAARVLLPLP</sequence>
<keyword evidence="2" id="KW-1185">Reference proteome</keyword>
<dbReference type="EMBL" id="JBHSPB010000003">
    <property type="protein sequence ID" value="MFC5719659.1"/>
    <property type="molecule type" value="Genomic_DNA"/>
</dbReference>
<reference evidence="2" key="1">
    <citation type="journal article" date="2019" name="Int. J. Syst. Evol. Microbiol.">
        <title>The Global Catalogue of Microorganisms (GCM) 10K type strain sequencing project: providing services to taxonomists for standard genome sequencing and annotation.</title>
        <authorList>
            <consortium name="The Broad Institute Genomics Platform"/>
            <consortium name="The Broad Institute Genome Sequencing Center for Infectious Disease"/>
            <person name="Wu L."/>
            <person name="Ma J."/>
        </authorList>
    </citation>
    <scope>NUCLEOTIDE SEQUENCE [LARGE SCALE GENOMIC DNA]</scope>
    <source>
        <strain evidence="2">CGMCC 4.7304</strain>
    </source>
</reference>
<accession>A0ABW0YWR7</accession>
<dbReference type="RefSeq" id="WP_390314767.1">
    <property type="nucleotide sequence ID" value="NZ_JBHSPB010000003.1"/>
</dbReference>
<comment type="caution">
    <text evidence="1">The sequence shown here is derived from an EMBL/GenBank/DDBJ whole genome shotgun (WGS) entry which is preliminary data.</text>
</comment>
<evidence type="ECO:0000313" key="1">
    <source>
        <dbReference type="EMBL" id="MFC5719659.1"/>
    </source>
</evidence>
<proteinExistence type="predicted"/>
<name>A0ABW0YWR7_9ACTN</name>
<dbReference type="GO" id="GO:0003677">
    <property type="term" value="F:DNA binding"/>
    <property type="evidence" value="ECO:0007669"/>
    <property type="project" value="UniProtKB-KW"/>
</dbReference>
<dbReference type="Proteomes" id="UP001596083">
    <property type="component" value="Unassembled WGS sequence"/>
</dbReference>
<protein>
    <submittedName>
        <fullName evidence="1">DNA-binding response regulator</fullName>
    </submittedName>
</protein>
<keyword evidence="1" id="KW-0238">DNA-binding</keyword>
<evidence type="ECO:0000313" key="2">
    <source>
        <dbReference type="Proteomes" id="UP001596083"/>
    </source>
</evidence>
<gene>
    <name evidence="1" type="ORF">ACFP1Z_05630</name>
</gene>
<organism evidence="1 2">
    <name type="scientific">Streptomyces gamaensis</name>
    <dbReference type="NCBI Taxonomy" id="1763542"/>
    <lineage>
        <taxon>Bacteria</taxon>
        <taxon>Bacillati</taxon>
        <taxon>Actinomycetota</taxon>
        <taxon>Actinomycetes</taxon>
        <taxon>Kitasatosporales</taxon>
        <taxon>Streptomycetaceae</taxon>
        <taxon>Streptomyces</taxon>
    </lineage>
</organism>